<evidence type="ECO:0000256" key="1">
    <source>
        <dbReference type="ARBA" id="ARBA00004196"/>
    </source>
</evidence>
<comment type="caution">
    <text evidence="5">The sequence shown here is derived from an EMBL/GenBank/DDBJ whole genome shotgun (WGS) entry which is preliminary data.</text>
</comment>
<dbReference type="RefSeq" id="WP_249304162.1">
    <property type="nucleotide sequence ID" value="NZ_JACRSW010000027.1"/>
</dbReference>
<proteinExistence type="predicted"/>
<protein>
    <submittedName>
        <fullName evidence="5">HlyD family efflux transporter periplasmic adaptor subunit</fullName>
    </submittedName>
</protein>
<dbReference type="InterPro" id="IPR058627">
    <property type="entry name" value="MdtA-like_C"/>
</dbReference>
<reference evidence="5 6" key="1">
    <citation type="submission" date="2020-08" db="EMBL/GenBank/DDBJ databases">
        <title>Genome public.</title>
        <authorList>
            <person name="Liu C."/>
            <person name="Sun Q."/>
        </authorList>
    </citation>
    <scope>NUCLEOTIDE SEQUENCE [LARGE SCALE GENOMIC DNA]</scope>
    <source>
        <strain evidence="5 6">BX3</strain>
    </source>
</reference>
<evidence type="ECO:0000256" key="2">
    <source>
        <dbReference type="ARBA" id="ARBA00023054"/>
    </source>
</evidence>
<evidence type="ECO:0000256" key="3">
    <source>
        <dbReference type="SAM" id="Coils"/>
    </source>
</evidence>
<sequence length="607" mass="66271">MWFHRKKHASDEKKKIKKKWSAKRKGILAIVLVLFLVSGGVLTKLVIYPTWFAKDTQEESRTMEGYVSKGNIEMTTTVSGTTTNGATYQLYDLNLTGESESGSLVVSKVNVSEGDIVKKGSTVLTLTQSSVDQTRQILESAVESYQTDLVQAKVDYEEAVAQAKSDYRTNLSLLSTAALDYQNSLDTYEAAEKSAKKDLTAAQKTISEMPETITSYQKKIKTLKKKITSYQQNIETIAKKEATAKKTYESKKAAYDKLQKEYENLDTIAKYLESYNGKSNVAEAKKEITSQHTGEKTALASAKTAYEKVKKSYEELQKKKAKTQEEQTKAKGSLSSFKQKVTESKTTLSEAKQNLKSYQAAYYEAKAAQTKGKVSAKETYAQSMSTYQNASSIYEAALQSAKDTLQSAKDNASSAKARKKAFEKMITGNTIKAMQDGTITAVGYSAGDTLSTTTSIATYSDSSSITIPVTVDQADMQYIAVGDSVSVSLSSSREPLTGTVASMETTSSSESVSSVTYIVNVTVDNASGSIRSDDTASISFTKYTLKDVLYVPVSAVTEKGGKSYVTAKLTDGNTRQVEVKTGEDNGQFIELKSGLKEGDTYVVDFKN</sequence>
<feature type="coiled-coil region" evidence="3">
    <location>
        <begin position="299"/>
        <end position="368"/>
    </location>
</feature>
<accession>A0ABR7MTR2</accession>
<dbReference type="Pfam" id="PF25967">
    <property type="entry name" value="RND-MFP_C"/>
    <property type="match status" value="1"/>
</dbReference>
<evidence type="ECO:0000259" key="4">
    <source>
        <dbReference type="Pfam" id="PF25967"/>
    </source>
</evidence>
<keyword evidence="6" id="KW-1185">Reference proteome</keyword>
<dbReference type="Gene3D" id="2.40.30.170">
    <property type="match status" value="1"/>
</dbReference>
<evidence type="ECO:0000313" key="5">
    <source>
        <dbReference type="EMBL" id="MBC8557175.1"/>
    </source>
</evidence>
<feature type="coiled-coil region" evidence="3">
    <location>
        <begin position="142"/>
        <end position="268"/>
    </location>
</feature>
<feature type="coiled-coil region" evidence="3">
    <location>
        <begin position="398"/>
        <end position="425"/>
    </location>
</feature>
<dbReference type="EMBL" id="JACRSW010000027">
    <property type="protein sequence ID" value="MBC8557175.1"/>
    <property type="molecule type" value="Genomic_DNA"/>
</dbReference>
<dbReference type="PANTHER" id="PTHR32347">
    <property type="entry name" value="EFFLUX SYSTEM COMPONENT YKNX-RELATED"/>
    <property type="match status" value="1"/>
</dbReference>
<comment type="subcellular location">
    <subcellularLocation>
        <location evidence="1">Cell envelope</location>
    </subcellularLocation>
</comment>
<name>A0ABR7MTR2_9FIRM</name>
<keyword evidence="2 3" id="KW-0175">Coiled coil</keyword>
<dbReference type="InterPro" id="IPR050465">
    <property type="entry name" value="UPF0194_transport"/>
</dbReference>
<dbReference type="Proteomes" id="UP000637513">
    <property type="component" value="Unassembled WGS sequence"/>
</dbReference>
<evidence type="ECO:0000313" key="6">
    <source>
        <dbReference type="Proteomes" id="UP000637513"/>
    </source>
</evidence>
<dbReference type="PANTHER" id="PTHR32347:SF23">
    <property type="entry name" value="BLL5650 PROTEIN"/>
    <property type="match status" value="1"/>
</dbReference>
<organism evidence="5 6">
    <name type="scientific">Jutongia hominis</name>
    <dbReference type="NCBI Taxonomy" id="2763664"/>
    <lineage>
        <taxon>Bacteria</taxon>
        <taxon>Bacillati</taxon>
        <taxon>Bacillota</taxon>
        <taxon>Clostridia</taxon>
        <taxon>Lachnospirales</taxon>
        <taxon>Lachnospiraceae</taxon>
        <taxon>Jutongia</taxon>
    </lineage>
</organism>
<feature type="domain" description="Multidrug resistance protein MdtA-like C-terminal permuted SH3" evidence="4">
    <location>
        <begin position="547"/>
        <end position="604"/>
    </location>
</feature>
<gene>
    <name evidence="5" type="ORF">H8700_05595</name>
</gene>
<dbReference type="SUPFAM" id="SSF57997">
    <property type="entry name" value="Tropomyosin"/>
    <property type="match status" value="1"/>
</dbReference>
<dbReference type="Gene3D" id="2.40.420.20">
    <property type="match status" value="1"/>
</dbReference>